<dbReference type="Pfam" id="PF01425">
    <property type="entry name" value="Amidase"/>
    <property type="match status" value="1"/>
</dbReference>
<evidence type="ECO:0000259" key="1">
    <source>
        <dbReference type="Pfam" id="PF01425"/>
    </source>
</evidence>
<accession>A0A6G1FR53</accession>
<feature type="domain" description="Scytalone dehydratase-like protein Arp1 N-terminal" evidence="2">
    <location>
        <begin position="14"/>
        <end position="147"/>
    </location>
</feature>
<proteinExistence type="predicted"/>
<dbReference type="AlphaFoldDB" id="A0A6G1FR53"/>
<evidence type="ECO:0000313" key="4">
    <source>
        <dbReference type="Proteomes" id="UP000504638"/>
    </source>
</evidence>
<dbReference type="InterPro" id="IPR036928">
    <property type="entry name" value="AS_sf"/>
</dbReference>
<gene>
    <name evidence="3 5" type="ORF">P152DRAFT_406044</name>
</gene>
<dbReference type="SUPFAM" id="SSF75304">
    <property type="entry name" value="Amidase signature (AS) enzymes"/>
    <property type="match status" value="1"/>
</dbReference>
<dbReference type="InterPro" id="IPR058329">
    <property type="entry name" value="Arp1_N"/>
</dbReference>
<name>A0A6G1FR53_9PEZI</name>
<dbReference type="EMBL" id="ML975189">
    <property type="protein sequence ID" value="KAF1808169.1"/>
    <property type="molecule type" value="Genomic_DNA"/>
</dbReference>
<reference evidence="3 5" key="1">
    <citation type="submission" date="2020-01" db="EMBL/GenBank/DDBJ databases">
        <authorList>
            <consortium name="DOE Joint Genome Institute"/>
            <person name="Haridas S."/>
            <person name="Albert R."/>
            <person name="Binder M."/>
            <person name="Bloem J."/>
            <person name="Labutti K."/>
            <person name="Salamov A."/>
            <person name="Andreopoulos B."/>
            <person name="Baker S.E."/>
            <person name="Barry K."/>
            <person name="Bills G."/>
            <person name="Bluhm B.H."/>
            <person name="Cannon C."/>
            <person name="Castanera R."/>
            <person name="Culley D.E."/>
            <person name="Daum C."/>
            <person name="Ezra D."/>
            <person name="Gonzalez J.B."/>
            <person name="Henrissat B."/>
            <person name="Kuo A."/>
            <person name="Liang C."/>
            <person name="Lipzen A."/>
            <person name="Lutzoni F."/>
            <person name="Magnuson J."/>
            <person name="Mondo S."/>
            <person name="Nolan M."/>
            <person name="Ohm R."/>
            <person name="Pangilinan J."/>
            <person name="Park H.-J."/>
            <person name="Ramirez L."/>
            <person name="Alfaro M."/>
            <person name="Sun H."/>
            <person name="Tritt A."/>
            <person name="Yoshinaga Y."/>
            <person name="Zwiers L.-H."/>
            <person name="Turgeon B.G."/>
            <person name="Goodwin S.B."/>
            <person name="Spatafora J.W."/>
            <person name="Crous P.W."/>
            <person name="Grigoriev I.V."/>
        </authorList>
    </citation>
    <scope>NUCLEOTIDE SEQUENCE</scope>
    <source>
        <strain evidence="3 5">CBS 781.70</strain>
    </source>
</reference>
<dbReference type="PANTHER" id="PTHR46310">
    <property type="entry name" value="AMIDASE 1"/>
    <property type="match status" value="1"/>
</dbReference>
<evidence type="ECO:0000313" key="3">
    <source>
        <dbReference type="EMBL" id="KAF1808169.1"/>
    </source>
</evidence>
<protein>
    <submittedName>
        <fullName evidence="3 5">Amidase family protein</fullName>
    </submittedName>
</protein>
<sequence length="648" mass="70451">MFELGGIQYLANSRHPKAVLEGDCSKASSESVVPLTVVYTAESSMDAAYLEGVLGSFAREDDVYSEDFLHALYIRSESNSLDLDASVLSMLDSLSIPKLFVTPEVRVPSGDHQVTVIQVQKPSVQPASGPYAAVITQQSVSLGAVYRLYEDSYKTFLYGTYDSNDGSGTWTEAGRSKGWNPLIPVPSRIYNFGDTRPLAGKRVGVKDLYGMKGLVTSGGSIAYAQVMPVQTENAPSIQRLIDQGAVLVGKQKLAQFASGANPWDWYDEQYPFNPRGDGWLTCSASSAGGGCSIAAYDWLDYAIGSDTGSSMRRPAAVSGTYGNRPSQGFMSLEGVMPLGGSTDTAGVFSRSPYDWVKFARAWYTPELYQDTNTTGLEPLVVPPALTAWPSTILYPVDYLPLNNSAAQPVLEEFIAGLQRVFGMQVREFNFTESILTASDPVARNVSAFSGATSVIAGYSQWTTVGEPLVREYGAKFDGRFPPIDPSARSGWLRYANATSGRTPYTYAEYVEAQAVRKYAADWYDSEIQPSSDTQCSESIMLNDIGTGGKPSFRERDLNEDPAASYLATKKKNTLMTEANICPIYACADYTIPIGQVEYVSPITQTTEMVPVTINIIVRRGCDGMLFDLVEKLADEGVLKTVKTGRVGF</sequence>
<organism evidence="3">
    <name type="scientific">Eremomyces bilateralis CBS 781.70</name>
    <dbReference type="NCBI Taxonomy" id="1392243"/>
    <lineage>
        <taxon>Eukaryota</taxon>
        <taxon>Fungi</taxon>
        <taxon>Dikarya</taxon>
        <taxon>Ascomycota</taxon>
        <taxon>Pezizomycotina</taxon>
        <taxon>Dothideomycetes</taxon>
        <taxon>Dothideomycetes incertae sedis</taxon>
        <taxon>Eremomycetales</taxon>
        <taxon>Eremomycetaceae</taxon>
        <taxon>Eremomyces</taxon>
    </lineage>
</organism>
<dbReference type="GeneID" id="54417419"/>
<dbReference type="RefSeq" id="XP_033529800.1">
    <property type="nucleotide sequence ID" value="XM_033676849.1"/>
</dbReference>
<dbReference type="PANTHER" id="PTHR46310:SF7">
    <property type="entry name" value="AMIDASE 1"/>
    <property type="match status" value="1"/>
</dbReference>
<reference evidence="5" key="2">
    <citation type="submission" date="2020-04" db="EMBL/GenBank/DDBJ databases">
        <authorList>
            <consortium name="NCBI Genome Project"/>
        </authorList>
    </citation>
    <scope>NUCLEOTIDE SEQUENCE</scope>
    <source>
        <strain evidence="5">CBS 781.70</strain>
    </source>
</reference>
<dbReference type="Proteomes" id="UP000504638">
    <property type="component" value="Unplaced"/>
</dbReference>
<dbReference type="OrthoDB" id="5423360at2759"/>
<reference evidence="5" key="3">
    <citation type="submission" date="2025-04" db="UniProtKB">
        <authorList>
            <consortium name="RefSeq"/>
        </authorList>
    </citation>
    <scope>IDENTIFICATION</scope>
    <source>
        <strain evidence="5">CBS 781.70</strain>
    </source>
</reference>
<evidence type="ECO:0000313" key="5">
    <source>
        <dbReference type="RefSeq" id="XP_033529800.1"/>
    </source>
</evidence>
<feature type="domain" description="Amidase" evidence="1">
    <location>
        <begin position="195"/>
        <end position="366"/>
    </location>
</feature>
<dbReference type="Pfam" id="PF26053">
    <property type="entry name" value="DUF8016"/>
    <property type="match status" value="1"/>
</dbReference>
<dbReference type="Gene3D" id="3.90.1300.10">
    <property type="entry name" value="Amidase signature (AS) domain"/>
    <property type="match status" value="1"/>
</dbReference>
<evidence type="ECO:0000259" key="2">
    <source>
        <dbReference type="Pfam" id="PF26053"/>
    </source>
</evidence>
<keyword evidence="4" id="KW-1185">Reference proteome</keyword>
<dbReference type="InterPro" id="IPR023631">
    <property type="entry name" value="Amidase_dom"/>
</dbReference>